<comment type="caution">
    <text evidence="2">The sequence shown here is derived from an EMBL/GenBank/DDBJ whole genome shotgun (WGS) entry which is preliminary data.</text>
</comment>
<dbReference type="Proteomes" id="UP001153269">
    <property type="component" value="Unassembled WGS sequence"/>
</dbReference>
<dbReference type="EMBL" id="CADEAL010003946">
    <property type="protein sequence ID" value="CAB1447417.1"/>
    <property type="molecule type" value="Genomic_DNA"/>
</dbReference>
<name>A0A9N7Z3E9_PLEPL</name>
<gene>
    <name evidence="2" type="ORF">PLEPLA_LOCUS35109</name>
</gene>
<feature type="region of interest" description="Disordered" evidence="1">
    <location>
        <begin position="216"/>
        <end position="235"/>
    </location>
</feature>
<proteinExistence type="predicted"/>
<dbReference type="AlphaFoldDB" id="A0A9N7Z3E9"/>
<feature type="compositionally biased region" description="Pro residues" evidence="1">
    <location>
        <begin position="223"/>
        <end position="235"/>
    </location>
</feature>
<organism evidence="2 3">
    <name type="scientific">Pleuronectes platessa</name>
    <name type="common">European plaice</name>
    <dbReference type="NCBI Taxonomy" id="8262"/>
    <lineage>
        <taxon>Eukaryota</taxon>
        <taxon>Metazoa</taxon>
        <taxon>Chordata</taxon>
        <taxon>Craniata</taxon>
        <taxon>Vertebrata</taxon>
        <taxon>Euteleostomi</taxon>
        <taxon>Actinopterygii</taxon>
        <taxon>Neopterygii</taxon>
        <taxon>Teleostei</taxon>
        <taxon>Neoteleostei</taxon>
        <taxon>Acanthomorphata</taxon>
        <taxon>Carangaria</taxon>
        <taxon>Pleuronectiformes</taxon>
        <taxon>Pleuronectoidei</taxon>
        <taxon>Pleuronectidae</taxon>
        <taxon>Pleuronectes</taxon>
    </lineage>
</organism>
<accession>A0A9N7Z3E9</accession>
<evidence type="ECO:0000256" key="1">
    <source>
        <dbReference type="SAM" id="MobiDB-lite"/>
    </source>
</evidence>
<sequence>MAWGGNALGDFWLECGVVRSPKAALQWAPVWLPHAVIARGHCPSLDPSSFRTPCASLTGPRIVFATRPPPGAQRAEGCVQDKGQVPDKHIQIRDREDKLEKRWSEELVARGNAPLPARGNPTLGRADAGTRYVCSHITRDQHTLSSYLCFFAFFLPGELGQIPRALAFFFFQPSVRNLERALKKRKLHPPPNHLHHPIAESSIIRPSLPIMKPKLNATYSRCSPPPRFSPGPPRR</sequence>
<keyword evidence="3" id="KW-1185">Reference proteome</keyword>
<protein>
    <submittedName>
        <fullName evidence="2">Uncharacterized protein</fullName>
    </submittedName>
</protein>
<evidence type="ECO:0000313" key="2">
    <source>
        <dbReference type="EMBL" id="CAB1447417.1"/>
    </source>
</evidence>
<reference evidence="2" key="1">
    <citation type="submission" date="2020-03" db="EMBL/GenBank/DDBJ databases">
        <authorList>
            <person name="Weist P."/>
        </authorList>
    </citation>
    <scope>NUCLEOTIDE SEQUENCE</scope>
</reference>
<evidence type="ECO:0000313" key="3">
    <source>
        <dbReference type="Proteomes" id="UP001153269"/>
    </source>
</evidence>